<reference evidence="3 4" key="1">
    <citation type="submission" date="2016-05" db="EMBL/GenBank/DDBJ databases">
        <title>A degradative enzymes factory behind the ericoid mycorrhizal symbiosis.</title>
        <authorList>
            <consortium name="DOE Joint Genome Institute"/>
            <person name="Martino E."/>
            <person name="Morin E."/>
            <person name="Grelet G."/>
            <person name="Kuo A."/>
            <person name="Kohler A."/>
            <person name="Daghino S."/>
            <person name="Barry K."/>
            <person name="Choi C."/>
            <person name="Cichocki N."/>
            <person name="Clum A."/>
            <person name="Copeland A."/>
            <person name="Hainaut M."/>
            <person name="Haridas S."/>
            <person name="Labutti K."/>
            <person name="Lindquist E."/>
            <person name="Lipzen A."/>
            <person name="Khouja H.-R."/>
            <person name="Murat C."/>
            <person name="Ohm R."/>
            <person name="Olson A."/>
            <person name="Spatafora J."/>
            <person name="Veneault-Fourrey C."/>
            <person name="Henrissat B."/>
            <person name="Grigoriev I."/>
            <person name="Martin F."/>
            <person name="Perotto S."/>
        </authorList>
    </citation>
    <scope>NUCLEOTIDE SEQUENCE [LARGE SCALE GENOMIC DNA]</scope>
    <source>
        <strain evidence="3 4">UAMH 7357</strain>
    </source>
</reference>
<evidence type="ECO:0000259" key="2">
    <source>
        <dbReference type="Pfam" id="PF25139"/>
    </source>
</evidence>
<dbReference type="Proteomes" id="UP000235672">
    <property type="component" value="Unassembled WGS sequence"/>
</dbReference>
<dbReference type="EMBL" id="KZ613476">
    <property type="protein sequence ID" value="PMD22888.1"/>
    <property type="molecule type" value="Genomic_DNA"/>
</dbReference>
<feature type="region of interest" description="Disordered" evidence="1">
    <location>
        <begin position="62"/>
        <end position="108"/>
    </location>
</feature>
<dbReference type="InterPro" id="IPR057277">
    <property type="entry name" value="LysM_C"/>
</dbReference>
<keyword evidence="4" id="KW-1185">Reference proteome</keyword>
<name>A0A2J6Q9E2_9HELO</name>
<protein>
    <recommendedName>
        <fullName evidence="2">Secreted LysM effector LysM C-terminal domain-containing protein</fullName>
    </recommendedName>
</protein>
<gene>
    <name evidence="3" type="ORF">NA56DRAFT_77873</name>
</gene>
<dbReference type="Pfam" id="PF25139">
    <property type="entry name" value="LysM14_C"/>
    <property type="match status" value="1"/>
</dbReference>
<dbReference type="AlphaFoldDB" id="A0A2J6Q9E2"/>
<evidence type="ECO:0000313" key="4">
    <source>
        <dbReference type="Proteomes" id="UP000235672"/>
    </source>
</evidence>
<dbReference type="OrthoDB" id="3542289at2759"/>
<evidence type="ECO:0000313" key="3">
    <source>
        <dbReference type="EMBL" id="PMD22888.1"/>
    </source>
</evidence>
<dbReference type="STRING" id="1745343.A0A2J6Q9E2"/>
<proteinExistence type="predicted"/>
<accession>A0A2J6Q9E2</accession>
<feature type="domain" description="Secreted LysM effector LysM C-terminal" evidence="2">
    <location>
        <begin position="429"/>
        <end position="499"/>
    </location>
</feature>
<evidence type="ECO:0000256" key="1">
    <source>
        <dbReference type="SAM" id="MobiDB-lite"/>
    </source>
</evidence>
<sequence>MVTTQAQPSSGVITQTLPDGTVVTSSSGLLVWGSNKLTVPTGLTAPETTTALGETFTFQPTGPIPTGTAAGSSNTGIAAGSSNTGTAAGSTNTGTAAGSSNTGTAAGSTTGTGALVTYTTWPSVVSIIPVTTSVDAPQASDNKPVIPCKAWFFFICISWDLNIGGWQLNLPPGIYPPGPPPGLQFPPSITIPGILPPWPPITIGNNNVPTYSDEPTSCETSSATMFLTTTSFEVSATQTTATQILSTSSIIIGCDIQDQSSAATTTTSACPTAATTCSGAVITLSIDSNDPPLTIILDTNDALATSVYDFVMSFWSDEDAAASTTMVTSTLPSGAISTLTAMSTAAASTTLPSGLPTLTAMSTAPATTLPIVTSDDSSCLSTVTTSICSIPQEPCGASLSCASWTATTALATSAAPSSTGAAPTPTSTWHMTLYDVTCAKQSGSSALSYYSLTGYEAQSPDETCISLQHGLPTSSATSNSCVWFPGDQDCSAGTFTKPHIV</sequence>
<organism evidence="3 4">
    <name type="scientific">Hyaloscypha hepaticicola</name>
    <dbReference type="NCBI Taxonomy" id="2082293"/>
    <lineage>
        <taxon>Eukaryota</taxon>
        <taxon>Fungi</taxon>
        <taxon>Dikarya</taxon>
        <taxon>Ascomycota</taxon>
        <taxon>Pezizomycotina</taxon>
        <taxon>Leotiomycetes</taxon>
        <taxon>Helotiales</taxon>
        <taxon>Hyaloscyphaceae</taxon>
        <taxon>Hyaloscypha</taxon>
    </lineage>
</organism>
<feature type="compositionally biased region" description="Low complexity" evidence="1">
    <location>
        <begin position="78"/>
        <end position="108"/>
    </location>
</feature>